<comment type="caution">
    <text evidence="2">The sequence shown here is derived from an EMBL/GenBank/DDBJ whole genome shotgun (WGS) entry which is preliminary data.</text>
</comment>
<evidence type="ECO:0000313" key="3">
    <source>
        <dbReference type="Proteomes" id="UP001595975"/>
    </source>
</evidence>
<dbReference type="EMBL" id="JBHSOF010000024">
    <property type="protein sequence ID" value="MFC5665165.1"/>
    <property type="molecule type" value="Genomic_DNA"/>
</dbReference>
<keyword evidence="1" id="KW-1133">Transmembrane helix</keyword>
<feature type="transmembrane region" description="Helical" evidence="1">
    <location>
        <begin position="92"/>
        <end position="112"/>
    </location>
</feature>
<proteinExistence type="predicted"/>
<evidence type="ECO:0000256" key="1">
    <source>
        <dbReference type="SAM" id="Phobius"/>
    </source>
</evidence>
<feature type="transmembrane region" description="Helical" evidence="1">
    <location>
        <begin position="222"/>
        <end position="247"/>
    </location>
</feature>
<sequence>MQQQARPSGPARTGTAGAPGAVRGWLDAVAVVLAGFAAMAAVAALGLWAAGAGDLPGGGFPYVLAATLALAVGGSVGLDGGAGFFASVDAGITAMPLSVGLVGALTVAEVFLRQLRFRAVAGGRELLGRAARTAVVWLVALALLCLAARHTFAVPLGGGLVEQLGGALGLNPEVGFHAEPAPTLGLGLLWLLVVLAATFAVSRRAPLPRSLVPFQQAVRPAAFAMLLVLLGYVVLGVAAAVGTAVVHGNGREVAAVALLALPNLVWLAFGVGLGGEWHGHLVGAIGLPVPKSLAAVLRVGEGQDGTVSLGTLAEQDGRAWWLLPLAAVLMLAAGVLAAHRAPRGVRLWQHAVRLAAAAAVSMLLVGVWTRISADYGLSVLGVGLGEGGLGDLLGSVLGPAADPVGPAAALAGGRLTLDPVLWITVPLAAGWGLLTGALGALAADRLPRRGETG</sequence>
<feature type="transmembrane region" description="Helical" evidence="1">
    <location>
        <begin position="351"/>
        <end position="371"/>
    </location>
</feature>
<keyword evidence="3" id="KW-1185">Reference proteome</keyword>
<organism evidence="2 3">
    <name type="scientific">Kitasatospora misakiensis</name>
    <dbReference type="NCBI Taxonomy" id="67330"/>
    <lineage>
        <taxon>Bacteria</taxon>
        <taxon>Bacillati</taxon>
        <taxon>Actinomycetota</taxon>
        <taxon>Actinomycetes</taxon>
        <taxon>Kitasatosporales</taxon>
        <taxon>Streptomycetaceae</taxon>
        <taxon>Kitasatospora</taxon>
    </lineage>
</organism>
<gene>
    <name evidence="2" type="ORF">ACFP3U_19530</name>
</gene>
<dbReference type="InterPro" id="IPR047724">
    <property type="entry name" value="Streptophobe"/>
</dbReference>
<feature type="transmembrane region" description="Helical" evidence="1">
    <location>
        <begin position="319"/>
        <end position="339"/>
    </location>
</feature>
<keyword evidence="1" id="KW-0812">Transmembrane</keyword>
<feature type="transmembrane region" description="Helical" evidence="1">
    <location>
        <begin position="181"/>
        <end position="201"/>
    </location>
</feature>
<feature type="transmembrane region" description="Helical" evidence="1">
    <location>
        <begin position="281"/>
        <end position="299"/>
    </location>
</feature>
<protein>
    <submittedName>
        <fullName evidence="2">Streptophobe family protein</fullName>
    </submittedName>
</protein>
<reference evidence="3" key="1">
    <citation type="journal article" date="2019" name="Int. J. Syst. Evol. Microbiol.">
        <title>The Global Catalogue of Microorganisms (GCM) 10K type strain sequencing project: providing services to taxonomists for standard genome sequencing and annotation.</title>
        <authorList>
            <consortium name="The Broad Institute Genomics Platform"/>
            <consortium name="The Broad Institute Genome Sequencing Center for Infectious Disease"/>
            <person name="Wu L."/>
            <person name="Ma J."/>
        </authorList>
    </citation>
    <scope>NUCLEOTIDE SEQUENCE [LARGE SCALE GENOMIC DNA]</scope>
    <source>
        <strain evidence="3">CGMCC 4.1437</strain>
    </source>
</reference>
<dbReference type="RefSeq" id="WP_380226851.1">
    <property type="nucleotide sequence ID" value="NZ_JBHSOF010000024.1"/>
</dbReference>
<feature type="transmembrane region" description="Helical" evidence="1">
    <location>
        <begin position="420"/>
        <end position="443"/>
    </location>
</feature>
<feature type="transmembrane region" description="Helical" evidence="1">
    <location>
        <begin position="62"/>
        <end position="86"/>
    </location>
</feature>
<feature type="transmembrane region" description="Helical" evidence="1">
    <location>
        <begin position="133"/>
        <end position="161"/>
    </location>
</feature>
<accession>A0ABW0X5W0</accession>
<feature type="transmembrane region" description="Helical" evidence="1">
    <location>
        <begin position="253"/>
        <end position="274"/>
    </location>
</feature>
<feature type="transmembrane region" description="Helical" evidence="1">
    <location>
        <begin position="28"/>
        <end position="50"/>
    </location>
</feature>
<name>A0ABW0X5W0_9ACTN</name>
<dbReference type="Proteomes" id="UP001595975">
    <property type="component" value="Unassembled WGS sequence"/>
</dbReference>
<evidence type="ECO:0000313" key="2">
    <source>
        <dbReference type="EMBL" id="MFC5665165.1"/>
    </source>
</evidence>
<dbReference type="NCBIfam" id="NF038391">
    <property type="entry name" value="streptophobe"/>
    <property type="match status" value="1"/>
</dbReference>
<keyword evidence="1" id="KW-0472">Membrane</keyword>